<reference evidence="2 3" key="1">
    <citation type="submission" date="2016-06" db="EMBL/GenBank/DDBJ databases">
        <title>Four novel species of enterococci isolated from chicken manure.</title>
        <authorList>
            <person name="Van Tyne D."/>
        </authorList>
    </citation>
    <scope>NUCLEOTIDE SEQUENCE [LARGE SCALE GENOMIC DNA]</scope>
    <source>
        <strain evidence="2 3">CU12B</strain>
    </source>
</reference>
<organism evidence="2 3">
    <name type="scientific">Candidatus Enterococcus willemsii</name>
    <dbReference type="NCBI Taxonomy" id="1857215"/>
    <lineage>
        <taxon>Bacteria</taxon>
        <taxon>Bacillati</taxon>
        <taxon>Bacillota</taxon>
        <taxon>Bacilli</taxon>
        <taxon>Lactobacillales</taxon>
        <taxon>Enterococcaceae</taxon>
        <taxon>Enterococcus</taxon>
    </lineage>
</organism>
<comment type="caution">
    <text evidence="2">The sequence shown here is derived from an EMBL/GenBank/DDBJ whole genome shotgun (WGS) entry which is preliminary data.</text>
</comment>
<gene>
    <name evidence="2" type="ORF">BAU17_13105</name>
</gene>
<accession>A0ABQ6Z2R2</accession>
<feature type="transmembrane region" description="Helical" evidence="1">
    <location>
        <begin position="189"/>
        <end position="209"/>
    </location>
</feature>
<feature type="transmembrane region" description="Helical" evidence="1">
    <location>
        <begin position="64"/>
        <end position="85"/>
    </location>
</feature>
<keyword evidence="1" id="KW-0812">Transmembrane</keyword>
<protein>
    <submittedName>
        <fullName evidence="2">Uncharacterized protein</fullName>
    </submittedName>
</protein>
<evidence type="ECO:0000256" key="1">
    <source>
        <dbReference type="SAM" id="Phobius"/>
    </source>
</evidence>
<sequence>MMFIIFLITGLLTTGIELRCSNNGHHKKKITTFLINTLFVNLFSLFLLRFVLKKQHLFLNETYTFIYSFKYLIVAMAVALAYLFFKYTIHHSTHLKECSQPRTKKEQQWLIIDSVLFLVGWFLLVSTNWLEPWIRSETRITNQNLISSLDAPILLYVTGTVIFISFLWAPVHVVNNYRTPLPNGHLRKIGGLFAALLFIVSLINMMTLFH</sequence>
<evidence type="ECO:0000313" key="2">
    <source>
        <dbReference type="EMBL" id="KAF1305859.1"/>
    </source>
</evidence>
<keyword evidence="1" id="KW-1133">Transmembrane helix</keyword>
<keyword evidence="3" id="KW-1185">Reference proteome</keyword>
<dbReference type="Proteomes" id="UP000782705">
    <property type="component" value="Unassembled WGS sequence"/>
</dbReference>
<evidence type="ECO:0000313" key="3">
    <source>
        <dbReference type="Proteomes" id="UP000782705"/>
    </source>
</evidence>
<feature type="transmembrane region" description="Helical" evidence="1">
    <location>
        <begin position="151"/>
        <end position="169"/>
    </location>
</feature>
<feature type="transmembrane region" description="Helical" evidence="1">
    <location>
        <begin position="30"/>
        <end position="52"/>
    </location>
</feature>
<dbReference type="EMBL" id="MAEL01000005">
    <property type="protein sequence ID" value="KAF1305859.1"/>
    <property type="molecule type" value="Genomic_DNA"/>
</dbReference>
<name>A0ABQ6Z2R2_9ENTE</name>
<feature type="transmembrane region" description="Helical" evidence="1">
    <location>
        <begin position="109"/>
        <end position="130"/>
    </location>
</feature>
<proteinExistence type="predicted"/>
<keyword evidence="1" id="KW-0472">Membrane</keyword>
<dbReference type="RefSeq" id="WP_161900979.1">
    <property type="nucleotide sequence ID" value="NZ_MAEL01000005.1"/>
</dbReference>